<gene>
    <name evidence="1" type="ORF">ETSY1_39410</name>
</gene>
<proteinExistence type="predicted"/>
<organism evidence="1 2">
    <name type="scientific">Entotheonella factor</name>
    <dbReference type="NCBI Taxonomy" id="1429438"/>
    <lineage>
        <taxon>Bacteria</taxon>
        <taxon>Pseudomonadati</taxon>
        <taxon>Nitrospinota/Tectimicrobiota group</taxon>
        <taxon>Candidatus Tectimicrobiota</taxon>
        <taxon>Candidatus Entotheonellia</taxon>
        <taxon>Candidatus Entotheonellales</taxon>
        <taxon>Candidatus Entotheonellaceae</taxon>
        <taxon>Candidatus Entotheonella</taxon>
    </lineage>
</organism>
<dbReference type="Proteomes" id="UP000019141">
    <property type="component" value="Unassembled WGS sequence"/>
</dbReference>
<name>W4L6U4_ENTF1</name>
<evidence type="ECO:0000313" key="1">
    <source>
        <dbReference type="EMBL" id="ETW93395.1"/>
    </source>
</evidence>
<evidence type="ECO:0000313" key="2">
    <source>
        <dbReference type="Proteomes" id="UP000019141"/>
    </source>
</evidence>
<dbReference type="AlphaFoldDB" id="W4L6U4"/>
<dbReference type="EMBL" id="AZHW01001244">
    <property type="protein sequence ID" value="ETW93395.1"/>
    <property type="molecule type" value="Genomic_DNA"/>
</dbReference>
<comment type="caution">
    <text evidence="1">The sequence shown here is derived from an EMBL/GenBank/DDBJ whole genome shotgun (WGS) entry which is preliminary data.</text>
</comment>
<accession>W4L6U4</accession>
<keyword evidence="2" id="KW-1185">Reference proteome</keyword>
<dbReference type="HOGENOM" id="CLU_3372722_0_0_7"/>
<sequence>MMQQDQPLATGGTSDVYAWQDGQVLKLFRYGRQP</sequence>
<reference evidence="1 2" key="1">
    <citation type="journal article" date="2014" name="Nature">
        <title>An environmental bacterial taxon with a large and distinct metabolic repertoire.</title>
        <authorList>
            <person name="Wilson M.C."/>
            <person name="Mori T."/>
            <person name="Ruckert C."/>
            <person name="Uria A.R."/>
            <person name="Helf M.J."/>
            <person name="Takada K."/>
            <person name="Gernert C."/>
            <person name="Steffens U.A."/>
            <person name="Heycke N."/>
            <person name="Schmitt S."/>
            <person name="Rinke C."/>
            <person name="Helfrich E.J."/>
            <person name="Brachmann A.O."/>
            <person name="Gurgui C."/>
            <person name="Wakimoto T."/>
            <person name="Kracht M."/>
            <person name="Crusemann M."/>
            <person name="Hentschel U."/>
            <person name="Abe I."/>
            <person name="Matsunaga S."/>
            <person name="Kalinowski J."/>
            <person name="Takeyama H."/>
            <person name="Piel J."/>
        </authorList>
    </citation>
    <scope>NUCLEOTIDE SEQUENCE [LARGE SCALE GENOMIC DNA]</scope>
    <source>
        <strain evidence="2">TSY1</strain>
    </source>
</reference>
<protein>
    <submittedName>
        <fullName evidence="1">Uncharacterized protein</fullName>
    </submittedName>
</protein>